<dbReference type="EMBL" id="BAAADO010000003">
    <property type="protein sequence ID" value="GAA0492312.1"/>
    <property type="molecule type" value="Genomic_DNA"/>
</dbReference>
<comment type="caution">
    <text evidence="1">The sequence shown here is derived from an EMBL/GenBank/DDBJ whole genome shotgun (WGS) entry which is preliminary data.</text>
</comment>
<protein>
    <submittedName>
        <fullName evidence="1">Uncharacterized protein</fullName>
    </submittedName>
</protein>
<evidence type="ECO:0000313" key="1">
    <source>
        <dbReference type="EMBL" id="GAA0492312.1"/>
    </source>
</evidence>
<evidence type="ECO:0000313" key="2">
    <source>
        <dbReference type="Proteomes" id="UP001500880"/>
    </source>
</evidence>
<proteinExistence type="predicted"/>
<dbReference type="Proteomes" id="UP001500880">
    <property type="component" value="Unassembled WGS sequence"/>
</dbReference>
<sequence length="57" mass="6516">MSMCWDITSEYSRQLAKIGQFAEDGANIMINQEWLERPPDAADRGEFIKHKNDEASA</sequence>
<dbReference type="InterPro" id="IPR021617">
    <property type="entry name" value="DUF3231"/>
</dbReference>
<reference evidence="1 2" key="1">
    <citation type="journal article" date="2019" name="Int. J. Syst. Evol. Microbiol.">
        <title>The Global Catalogue of Microorganisms (GCM) 10K type strain sequencing project: providing services to taxonomists for standard genome sequencing and annotation.</title>
        <authorList>
            <consortium name="The Broad Institute Genomics Platform"/>
            <consortium name="The Broad Institute Genome Sequencing Center for Infectious Disease"/>
            <person name="Wu L."/>
            <person name="Ma J."/>
        </authorList>
    </citation>
    <scope>NUCLEOTIDE SEQUENCE [LARGE SCALE GENOMIC DNA]</scope>
    <source>
        <strain evidence="1 2">JCM 12389</strain>
    </source>
</reference>
<name>A0ABN1B857_9BACI</name>
<organism evidence="1 2">
    <name type="scientific">Salinibacillus aidingensis</name>
    <dbReference type="NCBI Taxonomy" id="237684"/>
    <lineage>
        <taxon>Bacteria</taxon>
        <taxon>Bacillati</taxon>
        <taxon>Bacillota</taxon>
        <taxon>Bacilli</taxon>
        <taxon>Bacillales</taxon>
        <taxon>Bacillaceae</taxon>
        <taxon>Salinibacillus</taxon>
    </lineage>
</organism>
<dbReference type="Pfam" id="PF11553">
    <property type="entry name" value="DUF3231"/>
    <property type="match status" value="1"/>
</dbReference>
<gene>
    <name evidence="1" type="ORF">GCM10008986_18280</name>
</gene>
<accession>A0ABN1B857</accession>
<keyword evidence="2" id="KW-1185">Reference proteome</keyword>